<evidence type="ECO:0000256" key="5">
    <source>
        <dbReference type="ARBA" id="ARBA00022679"/>
    </source>
</evidence>
<dbReference type="PANTHER" id="PTHR30175:SF1">
    <property type="entry name" value="PTS SYSTEM ARBUTIN-, CELLOBIOSE-, AND SALICIN-SPECIFIC EIIBC COMPONENT-RELATED"/>
    <property type="match status" value="1"/>
</dbReference>
<dbReference type="InterPro" id="IPR013013">
    <property type="entry name" value="PTS_EIIC_1"/>
</dbReference>
<feature type="domain" description="PTS EIIB type-1" evidence="14">
    <location>
        <begin position="4"/>
        <end position="86"/>
    </location>
</feature>
<feature type="transmembrane region" description="Helical" evidence="12">
    <location>
        <begin position="142"/>
        <end position="164"/>
    </location>
</feature>
<dbReference type="Gene3D" id="2.70.70.10">
    <property type="entry name" value="Glucose Permease (Domain IIA)"/>
    <property type="match status" value="1"/>
</dbReference>
<comment type="caution">
    <text evidence="16">The sequence shown here is derived from an EMBL/GenBank/DDBJ whole genome shotgun (WGS) entry which is preliminary data.</text>
</comment>
<evidence type="ECO:0000256" key="11">
    <source>
        <dbReference type="PROSITE-ProRule" id="PRU00421"/>
    </source>
</evidence>
<keyword evidence="2" id="KW-0813">Transport</keyword>
<dbReference type="PROSITE" id="PS00371">
    <property type="entry name" value="PTS_EIIA_TYPE_1_HIS"/>
    <property type="match status" value="1"/>
</dbReference>
<dbReference type="AlphaFoldDB" id="A0A3S2UEF0"/>
<dbReference type="SUPFAM" id="SSF55604">
    <property type="entry name" value="Glucose permease domain IIB"/>
    <property type="match status" value="1"/>
</dbReference>
<proteinExistence type="predicted"/>
<evidence type="ECO:0000256" key="9">
    <source>
        <dbReference type="ARBA" id="ARBA00022989"/>
    </source>
</evidence>
<feature type="active site" description="Phosphocysteine intermediate; for EIIB activity" evidence="11">
    <location>
        <position position="26"/>
    </location>
</feature>
<evidence type="ECO:0000256" key="4">
    <source>
        <dbReference type="ARBA" id="ARBA00022597"/>
    </source>
</evidence>
<keyword evidence="17" id="KW-1185">Reference proteome</keyword>
<reference evidence="16 17" key="1">
    <citation type="submission" date="2019-01" db="EMBL/GenBank/DDBJ databases">
        <title>Bacillus sp. M5HDSG1-1, whole genome shotgun sequence.</title>
        <authorList>
            <person name="Tuo L."/>
        </authorList>
    </citation>
    <scope>NUCLEOTIDE SEQUENCE [LARGE SCALE GENOMIC DNA]</scope>
    <source>
        <strain evidence="16 17">M5HDSG1-1</strain>
    </source>
</reference>
<accession>A0A3S2UEF0</accession>
<evidence type="ECO:0000256" key="12">
    <source>
        <dbReference type="SAM" id="Phobius"/>
    </source>
</evidence>
<comment type="subcellular location">
    <subcellularLocation>
        <location evidence="1">Cell membrane</location>
        <topology evidence="1">Multi-pass membrane protein</topology>
    </subcellularLocation>
</comment>
<dbReference type="FunFam" id="3.30.1360.60:FF:000001">
    <property type="entry name" value="PTS system glucose-specific IIBC component PtsG"/>
    <property type="match status" value="1"/>
</dbReference>
<dbReference type="EMBL" id="RZTZ01000007">
    <property type="protein sequence ID" value="RVT60240.1"/>
    <property type="molecule type" value="Genomic_DNA"/>
</dbReference>
<dbReference type="GO" id="GO:0009401">
    <property type="term" value="P:phosphoenolpyruvate-dependent sugar phosphotransferase system"/>
    <property type="evidence" value="ECO:0007669"/>
    <property type="project" value="UniProtKB-KW"/>
</dbReference>
<dbReference type="RefSeq" id="WP_127739492.1">
    <property type="nucleotide sequence ID" value="NZ_CAJCKN010000007.1"/>
</dbReference>
<gene>
    <name evidence="16" type="ORF">EM808_17505</name>
</gene>
<dbReference type="Proteomes" id="UP000288024">
    <property type="component" value="Unassembled WGS sequence"/>
</dbReference>
<keyword evidence="4" id="KW-0762">Sugar transport</keyword>
<dbReference type="Pfam" id="PF02378">
    <property type="entry name" value="PTS_EIIC"/>
    <property type="match status" value="1"/>
</dbReference>
<dbReference type="GO" id="GO:0016301">
    <property type="term" value="F:kinase activity"/>
    <property type="evidence" value="ECO:0007669"/>
    <property type="project" value="UniProtKB-KW"/>
</dbReference>
<dbReference type="InterPro" id="IPR001127">
    <property type="entry name" value="PTS_EIIA_1_perm"/>
</dbReference>
<dbReference type="GO" id="GO:0008982">
    <property type="term" value="F:protein-N(PI)-phosphohistidine-sugar phosphotransferase activity"/>
    <property type="evidence" value="ECO:0007669"/>
    <property type="project" value="InterPro"/>
</dbReference>
<feature type="transmembrane region" description="Helical" evidence="12">
    <location>
        <begin position="200"/>
        <end position="227"/>
    </location>
</feature>
<dbReference type="PROSITE" id="PS51103">
    <property type="entry name" value="PTS_EIIC_TYPE_1"/>
    <property type="match status" value="1"/>
</dbReference>
<evidence type="ECO:0000313" key="17">
    <source>
        <dbReference type="Proteomes" id="UP000288024"/>
    </source>
</evidence>
<dbReference type="PROSITE" id="PS01035">
    <property type="entry name" value="PTS_EIIB_TYPE_1_CYS"/>
    <property type="match status" value="1"/>
</dbReference>
<dbReference type="NCBIfam" id="TIGR00830">
    <property type="entry name" value="PTBA"/>
    <property type="match status" value="1"/>
</dbReference>
<dbReference type="NCBIfam" id="TIGR01995">
    <property type="entry name" value="PTS-II-ABC-beta"/>
    <property type="match status" value="1"/>
</dbReference>
<dbReference type="Pfam" id="PF00367">
    <property type="entry name" value="PTS_EIIB"/>
    <property type="match status" value="1"/>
</dbReference>
<dbReference type="Pfam" id="PF00358">
    <property type="entry name" value="PTS_EIIA_1"/>
    <property type="match status" value="1"/>
</dbReference>
<evidence type="ECO:0000259" key="15">
    <source>
        <dbReference type="PROSITE" id="PS51103"/>
    </source>
</evidence>
<feature type="transmembrane region" description="Helical" evidence="12">
    <location>
        <begin position="380"/>
        <end position="398"/>
    </location>
</feature>
<evidence type="ECO:0000256" key="1">
    <source>
        <dbReference type="ARBA" id="ARBA00004651"/>
    </source>
</evidence>
<feature type="transmembrane region" description="Helical" evidence="12">
    <location>
        <begin position="418"/>
        <end position="441"/>
    </location>
</feature>
<dbReference type="SUPFAM" id="SSF51261">
    <property type="entry name" value="Duplicated hybrid motif"/>
    <property type="match status" value="1"/>
</dbReference>
<dbReference type="InterPro" id="IPR003352">
    <property type="entry name" value="PTS_EIIC"/>
</dbReference>
<evidence type="ECO:0000259" key="14">
    <source>
        <dbReference type="PROSITE" id="PS51098"/>
    </source>
</evidence>
<feature type="transmembrane region" description="Helical" evidence="12">
    <location>
        <begin position="283"/>
        <end position="311"/>
    </location>
</feature>
<sequence length="621" mass="65638">MSNTKLANDIVDLVGKEENISSLVHCATRLRFKLNDSSKANKDALQNLDGVLSVVESGGQFQVVIGSHVPEVYKEINKIANIGSSEQAPANAPKQGIGAQIFEVISRSFSPLIGALAGAGMLKAILTVLTMSGLLSTTSGTYSILSAAGNAVFYFLPILLGITISTKLGANPYVGGTIGAALLEPNFTGLMTDTSNVSSFIGIPVVLMDYSSTVFPVFIAICIYALLDKFLKKIIHKDLQLFLVPMLSLMIIVPLTVLAFGPFGVYVGNWIGDGISFLSSKSGWLAGAVMGAGWTFLTILGLHWGLVPLILQNLAEGYDPLMAMLSAAVFAQMGLAVGIFLKAKDKKVKTVAGSTFLPAALAGVTEPIIYGLLLRNKRTIPFVAIAGAIGGGISGALGNKAMSFAFPAFLTIPAYTPIVSFIIPMLIAFVIALVLVLVLGFEDKKNTEEVQDEVVVKEVEKVEVPAQPLLKQEVILSPLTGSVLPLSEVDDVVFASEAMGKGIAIEPTVGKAVSPVNGTITTIFPTGHAIGITSTDGVEILIHIGINTVQLNGQHYTPHVKQDDVVKQGDVLVEFDIEKIKEAGYPVTTPVIITNTGQYAEIVGTMEENIVQSEKLLTVIV</sequence>
<feature type="domain" description="PTS EIIA type-1" evidence="13">
    <location>
        <begin position="491"/>
        <end position="595"/>
    </location>
</feature>
<feature type="transmembrane region" description="Helical" evidence="12">
    <location>
        <begin position="323"/>
        <end position="343"/>
    </location>
</feature>
<feature type="transmembrane region" description="Helical" evidence="12">
    <location>
        <begin position="112"/>
        <end position="135"/>
    </location>
</feature>
<keyword evidence="5" id="KW-0808">Transferase</keyword>
<dbReference type="PROSITE" id="PS51093">
    <property type="entry name" value="PTS_EIIA_TYPE_1"/>
    <property type="match status" value="1"/>
</dbReference>
<evidence type="ECO:0000256" key="2">
    <source>
        <dbReference type="ARBA" id="ARBA00022448"/>
    </source>
</evidence>
<keyword evidence="8" id="KW-0418">Kinase</keyword>
<dbReference type="CDD" id="cd00212">
    <property type="entry name" value="PTS_IIB_glc"/>
    <property type="match status" value="1"/>
</dbReference>
<dbReference type="CDD" id="cd00210">
    <property type="entry name" value="PTS_IIA_glc"/>
    <property type="match status" value="1"/>
</dbReference>
<dbReference type="PANTHER" id="PTHR30175">
    <property type="entry name" value="PHOSPHOTRANSFERASE SYSTEM TRANSPORT PROTEIN"/>
    <property type="match status" value="1"/>
</dbReference>
<evidence type="ECO:0000256" key="8">
    <source>
        <dbReference type="ARBA" id="ARBA00022777"/>
    </source>
</evidence>
<dbReference type="Gene3D" id="3.30.1360.60">
    <property type="entry name" value="Glucose permease domain IIB"/>
    <property type="match status" value="1"/>
</dbReference>
<dbReference type="InterPro" id="IPR018113">
    <property type="entry name" value="PTrfase_EIIB_Cys"/>
</dbReference>
<evidence type="ECO:0000256" key="6">
    <source>
        <dbReference type="ARBA" id="ARBA00022683"/>
    </source>
</evidence>
<dbReference type="InterPro" id="IPR050558">
    <property type="entry name" value="PTS_Sugar-Specific_Components"/>
</dbReference>
<keyword evidence="9 12" id="KW-1133">Transmembrane helix</keyword>
<feature type="transmembrane region" description="Helical" evidence="12">
    <location>
        <begin position="355"/>
        <end position="373"/>
    </location>
</feature>
<dbReference type="InterPro" id="IPR001996">
    <property type="entry name" value="PTS_IIB_1"/>
</dbReference>
<dbReference type="GO" id="GO:0005886">
    <property type="term" value="C:plasma membrane"/>
    <property type="evidence" value="ECO:0007669"/>
    <property type="project" value="UniProtKB-SubCell"/>
</dbReference>
<feature type="domain" description="PTS EIIC type-1" evidence="15">
    <location>
        <begin position="103"/>
        <end position="455"/>
    </location>
</feature>
<dbReference type="InterPro" id="IPR036878">
    <property type="entry name" value="Glu_permease_IIB"/>
</dbReference>
<keyword evidence="3" id="KW-1003">Cell membrane</keyword>
<keyword evidence="7 12" id="KW-0812">Transmembrane</keyword>
<protein>
    <submittedName>
        <fullName evidence="16">PTS beta-glucoside transporter subunit EIIBCA</fullName>
    </submittedName>
</protein>
<evidence type="ECO:0000259" key="13">
    <source>
        <dbReference type="PROSITE" id="PS51093"/>
    </source>
</evidence>
<name>A0A3S2UEF0_9BACI</name>
<keyword evidence="10 12" id="KW-0472">Membrane</keyword>
<dbReference type="FunFam" id="2.70.70.10:FF:000001">
    <property type="entry name" value="PTS system glucose-specific IIA component"/>
    <property type="match status" value="1"/>
</dbReference>
<dbReference type="InterPro" id="IPR011055">
    <property type="entry name" value="Dup_hybrid_motif"/>
</dbReference>
<dbReference type="InterPro" id="IPR011297">
    <property type="entry name" value="PTS_IIABC_b_glu"/>
</dbReference>
<evidence type="ECO:0000256" key="10">
    <source>
        <dbReference type="ARBA" id="ARBA00023136"/>
    </source>
</evidence>
<evidence type="ECO:0000256" key="3">
    <source>
        <dbReference type="ARBA" id="ARBA00022475"/>
    </source>
</evidence>
<dbReference type="PROSITE" id="PS51098">
    <property type="entry name" value="PTS_EIIB_TYPE_1"/>
    <property type="match status" value="1"/>
</dbReference>
<keyword evidence="6" id="KW-0598">Phosphotransferase system</keyword>
<organism evidence="16 17">
    <name type="scientific">Niallia taxi</name>
    <dbReference type="NCBI Taxonomy" id="2499688"/>
    <lineage>
        <taxon>Bacteria</taxon>
        <taxon>Bacillati</taxon>
        <taxon>Bacillota</taxon>
        <taxon>Bacilli</taxon>
        <taxon>Bacillales</taxon>
        <taxon>Bacillaceae</taxon>
        <taxon>Niallia</taxon>
    </lineage>
</organism>
<feature type="transmembrane region" description="Helical" evidence="12">
    <location>
        <begin position="239"/>
        <end position="263"/>
    </location>
</feature>
<evidence type="ECO:0000313" key="16">
    <source>
        <dbReference type="EMBL" id="RVT60240.1"/>
    </source>
</evidence>
<evidence type="ECO:0000256" key="7">
    <source>
        <dbReference type="ARBA" id="ARBA00022692"/>
    </source>
</evidence>